<dbReference type="FunFam" id="2.40.160.10:FF:000001">
    <property type="entry name" value="Voltage-dependent anion-selective channel protein 2"/>
    <property type="match status" value="1"/>
</dbReference>
<evidence type="ECO:0008006" key="13">
    <source>
        <dbReference type="Google" id="ProtNLM"/>
    </source>
</evidence>
<dbReference type="PANTHER" id="PTHR11743:SF70">
    <property type="entry name" value="GH26960P-RELATED"/>
    <property type="match status" value="1"/>
</dbReference>
<keyword evidence="5" id="KW-0812">Transmembrane</keyword>
<protein>
    <recommendedName>
        <fullName evidence="13">Voltage-dependent anion-selective channel protein 2</fullName>
    </recommendedName>
</protein>
<evidence type="ECO:0000313" key="12">
    <source>
        <dbReference type="Proteomes" id="UP001347796"/>
    </source>
</evidence>
<keyword evidence="9" id="KW-0496">Mitochondrion</keyword>
<dbReference type="Gene3D" id="2.40.160.10">
    <property type="entry name" value="Porin"/>
    <property type="match status" value="1"/>
</dbReference>
<evidence type="ECO:0000256" key="8">
    <source>
        <dbReference type="ARBA" id="ARBA00023114"/>
    </source>
</evidence>
<dbReference type="GO" id="GO:0005741">
    <property type="term" value="C:mitochondrial outer membrane"/>
    <property type="evidence" value="ECO:0007669"/>
    <property type="project" value="UniProtKB-SubCell"/>
</dbReference>
<reference evidence="11 12" key="1">
    <citation type="submission" date="2024-01" db="EMBL/GenBank/DDBJ databases">
        <title>The genome of the rayed Mediterranean limpet Patella caerulea (Linnaeus, 1758).</title>
        <authorList>
            <person name="Anh-Thu Weber A."/>
            <person name="Halstead-Nussloch G."/>
        </authorList>
    </citation>
    <scope>NUCLEOTIDE SEQUENCE [LARGE SCALE GENOMIC DNA]</scope>
    <source>
        <strain evidence="11">AATW-2023a</strain>
        <tissue evidence="11">Whole specimen</tissue>
    </source>
</reference>
<dbReference type="GO" id="GO:0008308">
    <property type="term" value="F:voltage-gated monoatomic anion channel activity"/>
    <property type="evidence" value="ECO:0007669"/>
    <property type="project" value="InterPro"/>
</dbReference>
<sequence length="282" mass="30584">MAPPSYSDLGKTARDIFSKGYNYGFCKLECKTKTDSGVQFTTSGNSSTDTGKVGGNLEAKYKWDEYGLTFTEKWNTDNVLCTEIKIEDQLTKGLQLAFDTSFAPQTGKKSGKIKSAFKNDNVNINCDVDFDFAGPTIHGAAVLGYTGWLAGYQMSFDTSKSKLTKSNFAVGYTSGDFTLHTNINDGQEFGSSIYQRVSRDLETSVNLSWTSGTNATRFALGAKYTLDRDASVHAKVNNSSQIGLGYSQKVRDGIKLTLSTLIEGKNINAGGHKVGLGVDFEA</sequence>
<dbReference type="InterPro" id="IPR023614">
    <property type="entry name" value="Porin_dom_sf"/>
</dbReference>
<dbReference type="GO" id="GO:0015288">
    <property type="term" value="F:porin activity"/>
    <property type="evidence" value="ECO:0007669"/>
    <property type="project" value="UniProtKB-KW"/>
</dbReference>
<name>A0AAN8JB03_PATCE</name>
<comment type="caution">
    <text evidence="11">The sequence shown here is derived from an EMBL/GenBank/DDBJ whole genome shotgun (WGS) entry which is preliminary data.</text>
</comment>
<comment type="similarity">
    <text evidence="2">Belongs to the eukaryotic mitochondrial porin family.</text>
</comment>
<keyword evidence="8" id="KW-0626">Porin</keyword>
<proteinExistence type="inferred from homology"/>
<evidence type="ECO:0000256" key="4">
    <source>
        <dbReference type="ARBA" id="ARBA00022452"/>
    </source>
</evidence>
<gene>
    <name evidence="11" type="ORF">SNE40_019366</name>
</gene>
<dbReference type="Proteomes" id="UP001347796">
    <property type="component" value="Unassembled WGS sequence"/>
</dbReference>
<keyword evidence="10" id="KW-0472">Membrane</keyword>
<evidence type="ECO:0000256" key="5">
    <source>
        <dbReference type="ARBA" id="ARBA00022692"/>
    </source>
</evidence>
<keyword evidence="4" id="KW-1134">Transmembrane beta strand</keyword>
<keyword evidence="3" id="KW-0813">Transport</keyword>
<keyword evidence="12" id="KW-1185">Reference proteome</keyword>
<evidence type="ECO:0000256" key="7">
    <source>
        <dbReference type="ARBA" id="ARBA00023065"/>
    </source>
</evidence>
<evidence type="ECO:0000256" key="9">
    <source>
        <dbReference type="ARBA" id="ARBA00023128"/>
    </source>
</evidence>
<dbReference type="Pfam" id="PF01459">
    <property type="entry name" value="Porin_3"/>
    <property type="match status" value="1"/>
</dbReference>
<evidence type="ECO:0000256" key="3">
    <source>
        <dbReference type="ARBA" id="ARBA00022448"/>
    </source>
</evidence>
<dbReference type="PANTHER" id="PTHR11743">
    <property type="entry name" value="VOLTAGE-DEPENDENT ANION-SELECTIVE CHANNEL"/>
    <property type="match status" value="1"/>
</dbReference>
<dbReference type="InterPro" id="IPR027246">
    <property type="entry name" value="Porin_Euk/Tom40"/>
</dbReference>
<keyword evidence="6" id="KW-1000">Mitochondrion outer membrane</keyword>
<dbReference type="EMBL" id="JAZGQO010000014">
    <property type="protein sequence ID" value="KAK6171109.1"/>
    <property type="molecule type" value="Genomic_DNA"/>
</dbReference>
<evidence type="ECO:0000256" key="2">
    <source>
        <dbReference type="ARBA" id="ARBA00007780"/>
    </source>
</evidence>
<dbReference type="CDD" id="cd07306">
    <property type="entry name" value="Porin3_VDAC"/>
    <property type="match status" value="1"/>
</dbReference>
<organism evidence="11 12">
    <name type="scientific">Patella caerulea</name>
    <name type="common">Rayed Mediterranean limpet</name>
    <dbReference type="NCBI Taxonomy" id="87958"/>
    <lineage>
        <taxon>Eukaryota</taxon>
        <taxon>Metazoa</taxon>
        <taxon>Spiralia</taxon>
        <taxon>Lophotrochozoa</taxon>
        <taxon>Mollusca</taxon>
        <taxon>Gastropoda</taxon>
        <taxon>Patellogastropoda</taxon>
        <taxon>Patelloidea</taxon>
        <taxon>Patellidae</taxon>
        <taxon>Patella</taxon>
    </lineage>
</organism>
<dbReference type="PRINTS" id="PR00185">
    <property type="entry name" value="EUKARYTPORIN"/>
</dbReference>
<evidence type="ECO:0000256" key="1">
    <source>
        <dbReference type="ARBA" id="ARBA00004294"/>
    </source>
</evidence>
<dbReference type="AlphaFoldDB" id="A0AAN8JB03"/>
<dbReference type="InterPro" id="IPR001925">
    <property type="entry name" value="Porin_Euk"/>
</dbReference>
<accession>A0AAN8JB03</accession>
<dbReference type="GO" id="GO:0046930">
    <property type="term" value="C:pore complex"/>
    <property type="evidence" value="ECO:0007669"/>
    <property type="project" value="UniProtKB-KW"/>
</dbReference>
<evidence type="ECO:0000313" key="11">
    <source>
        <dbReference type="EMBL" id="KAK6171109.1"/>
    </source>
</evidence>
<evidence type="ECO:0000256" key="10">
    <source>
        <dbReference type="ARBA" id="ARBA00023136"/>
    </source>
</evidence>
<comment type="subcellular location">
    <subcellularLocation>
        <location evidence="1">Mitochondrion outer membrane</location>
    </subcellularLocation>
</comment>
<evidence type="ECO:0000256" key="6">
    <source>
        <dbReference type="ARBA" id="ARBA00022787"/>
    </source>
</evidence>
<keyword evidence="7" id="KW-0406">Ion transport</keyword>